<reference evidence="2" key="1">
    <citation type="submission" date="2017-09" db="EMBL/GenBank/DDBJ databases">
        <title>Depth-based differentiation of microbial function through sediment-hosted aquifers and enrichment of novel symbionts in the deep terrestrial subsurface.</title>
        <authorList>
            <person name="Probst A.J."/>
            <person name="Ladd B."/>
            <person name="Jarett J.K."/>
            <person name="Geller-Mcgrath D.E."/>
            <person name="Sieber C.M.K."/>
            <person name="Emerson J.B."/>
            <person name="Anantharaman K."/>
            <person name="Thomas B.C."/>
            <person name="Malmstrom R."/>
            <person name="Stieglmeier M."/>
            <person name="Klingl A."/>
            <person name="Woyke T."/>
            <person name="Ryan C.M."/>
            <person name="Banfield J.F."/>
        </authorList>
    </citation>
    <scope>NUCLEOTIDE SEQUENCE [LARGE SCALE GENOMIC DNA]</scope>
</reference>
<accession>A0A2H0WSA6</accession>
<dbReference type="EMBL" id="PEZG01000069">
    <property type="protein sequence ID" value="PIS15523.1"/>
    <property type="molecule type" value="Genomic_DNA"/>
</dbReference>
<sequence length="215" mass="24289">MSLNEAPQLHDENIITSERFLPKDVLPTIRYYSSKFQGFNSRMGQTTTERSNHWEGVAVINGFPSVIRIAAASNRSHIVVENDRAVENWVLDERYSDIICLHLLNLTLPGTVLGLDQKPLVVTPKDPVGLMFLALAFKNSPDWKPWVPKNPSEFPIRRVSEIDYDRSGVFRNYYYGDPIKVGFRSVEDGITVMMRLKDAIEGATPLPKEIASIAV</sequence>
<dbReference type="AlphaFoldDB" id="A0A2H0WSA6"/>
<proteinExistence type="predicted"/>
<comment type="caution">
    <text evidence="1">The sequence shown here is derived from an EMBL/GenBank/DDBJ whole genome shotgun (WGS) entry which is preliminary data.</text>
</comment>
<dbReference type="Proteomes" id="UP000231198">
    <property type="component" value="Unassembled WGS sequence"/>
</dbReference>
<evidence type="ECO:0000313" key="2">
    <source>
        <dbReference type="Proteomes" id="UP000231198"/>
    </source>
</evidence>
<gene>
    <name evidence="1" type="ORF">COT62_03200</name>
</gene>
<evidence type="ECO:0000313" key="1">
    <source>
        <dbReference type="EMBL" id="PIS15523.1"/>
    </source>
</evidence>
<protein>
    <submittedName>
        <fullName evidence="1">Uncharacterized protein</fullName>
    </submittedName>
</protein>
<name>A0A2H0WSA6_9BACT</name>
<organism evidence="1 2">
    <name type="scientific">Candidatus Roizmanbacteria bacterium CG09_land_8_20_14_0_10_41_9</name>
    <dbReference type="NCBI Taxonomy" id="1974850"/>
    <lineage>
        <taxon>Bacteria</taxon>
        <taxon>Candidatus Roizmaniibacteriota</taxon>
    </lineage>
</organism>